<comment type="caution">
    <text evidence="2">The sequence shown here is derived from an EMBL/GenBank/DDBJ whole genome shotgun (WGS) entry which is preliminary data.</text>
</comment>
<feature type="non-terminal residue" evidence="2">
    <location>
        <position position="465"/>
    </location>
</feature>
<organism evidence="2 3">
    <name type="scientific">Astrephomene gubernaculifera</name>
    <dbReference type="NCBI Taxonomy" id="47775"/>
    <lineage>
        <taxon>Eukaryota</taxon>
        <taxon>Viridiplantae</taxon>
        <taxon>Chlorophyta</taxon>
        <taxon>core chlorophytes</taxon>
        <taxon>Chlorophyceae</taxon>
        <taxon>CS clade</taxon>
        <taxon>Chlamydomonadales</taxon>
        <taxon>Astrephomenaceae</taxon>
        <taxon>Astrephomene</taxon>
    </lineage>
</organism>
<dbReference type="AlphaFoldDB" id="A0AAD3DRJ7"/>
<protein>
    <submittedName>
        <fullName evidence="2">Uncharacterized protein</fullName>
    </submittedName>
</protein>
<feature type="non-terminal residue" evidence="2">
    <location>
        <position position="1"/>
    </location>
</feature>
<accession>A0AAD3DRJ7</accession>
<feature type="region of interest" description="Disordered" evidence="1">
    <location>
        <begin position="115"/>
        <end position="144"/>
    </location>
</feature>
<keyword evidence="3" id="KW-1185">Reference proteome</keyword>
<proteinExistence type="predicted"/>
<evidence type="ECO:0000256" key="1">
    <source>
        <dbReference type="SAM" id="MobiDB-lite"/>
    </source>
</evidence>
<reference evidence="2 3" key="1">
    <citation type="journal article" date="2021" name="Sci. Rep.">
        <title>Genome sequencing of the multicellular alga Astrephomene provides insights into convergent evolution of germ-soma differentiation.</title>
        <authorList>
            <person name="Yamashita S."/>
            <person name="Yamamoto K."/>
            <person name="Matsuzaki R."/>
            <person name="Suzuki S."/>
            <person name="Yamaguchi H."/>
            <person name="Hirooka S."/>
            <person name="Minakuchi Y."/>
            <person name="Miyagishima S."/>
            <person name="Kawachi M."/>
            <person name="Toyoda A."/>
            <person name="Nozaki H."/>
        </authorList>
    </citation>
    <scope>NUCLEOTIDE SEQUENCE [LARGE SCALE GENOMIC DNA]</scope>
    <source>
        <strain evidence="2 3">NIES-4017</strain>
    </source>
</reference>
<evidence type="ECO:0000313" key="2">
    <source>
        <dbReference type="EMBL" id="GFR46754.1"/>
    </source>
</evidence>
<dbReference type="Proteomes" id="UP001054857">
    <property type="component" value="Unassembled WGS sequence"/>
</dbReference>
<name>A0AAD3DRJ7_9CHLO</name>
<gene>
    <name evidence="2" type="ORF">Agub_g8379</name>
</gene>
<dbReference type="EMBL" id="BMAR01000015">
    <property type="protein sequence ID" value="GFR46754.1"/>
    <property type="molecule type" value="Genomic_DNA"/>
</dbReference>
<feature type="compositionally biased region" description="Basic and acidic residues" evidence="1">
    <location>
        <begin position="115"/>
        <end position="141"/>
    </location>
</feature>
<evidence type="ECO:0000313" key="3">
    <source>
        <dbReference type="Proteomes" id="UP001054857"/>
    </source>
</evidence>
<sequence>EGEEEELDETWKVLDQDLRSLRSELLEPELLHLAAQPARFTQLREEWRRAAAPRQAAELKDVLSEKGVTLVATLQPRTVALHLAGKIPGDPAALARWAEEARSMRARVKDAAAAKRAADKARERAAKRGDEEGRAGARDDGMSGAGRVALRPGLVVSADEAEEVEDDDTLVMLSRGVAYAASRGVEPLVKRLYQQALLYVPERAGVRPPLHTLVVDYSAVYGTDCPAVDTIVLCEDLAAVMSWEDHQQFMGRLRRDGTAVYPSMDRLRRAVLGGSSSYWEEQRRRRAGEQRRRVEEVLAKHVTAAAAGAADTTAAAARELLQLVRPAEFPRAAVAAHVLTAALRDLVAPADGGDGGGGDTRALLAAALRRLKQWGGLKPLKLIERLRLERPAEQRLLVAALQALCLGTGAAAAANADGDGDGAADNAAGGEGAAVGVTQRYLPCAARLLQELANEDVVEQAALSL</sequence>